<reference evidence="3" key="1">
    <citation type="submission" date="2022-11" db="EMBL/GenBank/DDBJ databases">
        <title>Centuries of genome instability and evolution in soft-shell clam transmissible cancer (bioRxiv).</title>
        <authorList>
            <person name="Hart S.F.M."/>
            <person name="Yonemitsu M.A."/>
            <person name="Giersch R.M."/>
            <person name="Beal B.F."/>
            <person name="Arriagada G."/>
            <person name="Davis B.W."/>
            <person name="Ostrander E.A."/>
            <person name="Goff S.P."/>
            <person name="Metzger M.J."/>
        </authorList>
    </citation>
    <scope>NUCLEOTIDE SEQUENCE</scope>
    <source>
        <strain evidence="3">MELC-2E11</strain>
        <tissue evidence="3">Siphon/mantle</tissue>
    </source>
</reference>
<dbReference type="PANTHER" id="PTHR11046:SF25">
    <property type="match status" value="1"/>
</dbReference>
<evidence type="ECO:0000256" key="1">
    <source>
        <dbReference type="ARBA" id="ARBA00022722"/>
    </source>
</evidence>
<dbReference type="Proteomes" id="UP001164746">
    <property type="component" value="Chromosome 12"/>
</dbReference>
<evidence type="ECO:0000313" key="4">
    <source>
        <dbReference type="Proteomes" id="UP001164746"/>
    </source>
</evidence>
<keyword evidence="4" id="KW-1185">Reference proteome</keyword>
<dbReference type="EMBL" id="CP111023">
    <property type="protein sequence ID" value="WAR22431.1"/>
    <property type="molecule type" value="Genomic_DNA"/>
</dbReference>
<sequence length="460" mass="52336">MKNSNVLNHYKETNKNCAVDFIKSNDQSSCPATHDAYIKSFEAFIEKVKKLQKNKHRPKGAADLELFLDEDYKFPQAQLQKRVPHVTTNEDLDLKNSLITSKVNEQTKKLTEKLVETETLLKEKDSELQLKETAISSVKSKLVSTQLNLKRTKARETYSQQKIQKLEHRVTGECCQESKNRIKELEKELAEKDKVIADLSENVQYLSDLLNDNNLENRTINIFDEISQRYTPSFKECVYELLRLQVSASKVGSIVESVLKLMNCSANRLPSKPTVLNMNLQRLCLSQAQIAEVFAKGENTCLLTDETSKFGSKYMGYEASDSSGQLWVLGLRDIETKSSEDTLKVFKEILSDIDNISNSDSVSREIVAHISATMKEIIPLTYHNYDQFSNEERSSLENLNNFFCGLHALVNYAETSQKCMSEVEKEIFDDAPPITDSSFRQQNEPGTCRLVRTASKAFGE</sequence>
<organism evidence="3 4">
    <name type="scientific">Mya arenaria</name>
    <name type="common">Soft-shell clam</name>
    <dbReference type="NCBI Taxonomy" id="6604"/>
    <lineage>
        <taxon>Eukaryota</taxon>
        <taxon>Metazoa</taxon>
        <taxon>Spiralia</taxon>
        <taxon>Lophotrochozoa</taxon>
        <taxon>Mollusca</taxon>
        <taxon>Bivalvia</taxon>
        <taxon>Autobranchia</taxon>
        <taxon>Heteroconchia</taxon>
        <taxon>Euheterodonta</taxon>
        <taxon>Imparidentia</taxon>
        <taxon>Neoheterodontei</taxon>
        <taxon>Myida</taxon>
        <taxon>Myoidea</taxon>
        <taxon>Myidae</taxon>
        <taxon>Mya</taxon>
    </lineage>
</organism>
<keyword evidence="2" id="KW-0175">Coiled coil</keyword>
<dbReference type="InterPro" id="IPR022894">
    <property type="entry name" value="Oligoribonuclease"/>
</dbReference>
<name>A0ABY7FNX3_MYAAR</name>
<keyword evidence="1" id="KW-0378">Hydrolase</keyword>
<evidence type="ECO:0000313" key="3">
    <source>
        <dbReference type="EMBL" id="WAR22431.1"/>
    </source>
</evidence>
<accession>A0ABY7FNX3</accession>
<gene>
    <name evidence="3" type="ORF">MAR_016405</name>
</gene>
<proteinExistence type="predicted"/>
<protein>
    <submittedName>
        <fullName evidence="3">Uncharacterized protein</fullName>
    </submittedName>
</protein>
<dbReference type="PANTHER" id="PTHR11046">
    <property type="entry name" value="OLIGORIBONUCLEASE, MITOCHONDRIAL"/>
    <property type="match status" value="1"/>
</dbReference>
<evidence type="ECO:0000256" key="2">
    <source>
        <dbReference type="SAM" id="Coils"/>
    </source>
</evidence>
<keyword evidence="1" id="KW-0540">Nuclease</keyword>
<feature type="coiled-coil region" evidence="2">
    <location>
        <begin position="175"/>
        <end position="202"/>
    </location>
</feature>